<dbReference type="Gene3D" id="1.10.220.30">
    <property type="match status" value="1"/>
</dbReference>
<proteinExistence type="predicted"/>
<evidence type="ECO:0000313" key="4">
    <source>
        <dbReference type="Proteomes" id="UP000565468"/>
    </source>
</evidence>
<organism evidence="3 4">
    <name type="scientific">Paenibacillus lemnae</name>
    <dbReference type="NCBI Taxonomy" id="1330551"/>
    <lineage>
        <taxon>Bacteria</taxon>
        <taxon>Bacillati</taxon>
        <taxon>Bacillota</taxon>
        <taxon>Bacilli</taxon>
        <taxon>Bacillales</taxon>
        <taxon>Paenibacillaceae</taxon>
        <taxon>Paenibacillus</taxon>
    </lineage>
</organism>
<evidence type="ECO:0000313" key="3">
    <source>
        <dbReference type="EMBL" id="NMO96159.1"/>
    </source>
</evidence>
<keyword evidence="1" id="KW-0175">Coiled coil</keyword>
<dbReference type="AlphaFoldDB" id="A0A848M7B8"/>
<keyword evidence="2" id="KW-1133">Transmembrane helix</keyword>
<dbReference type="EMBL" id="JABBPN010000008">
    <property type="protein sequence ID" value="NMO96159.1"/>
    <property type="molecule type" value="Genomic_DNA"/>
</dbReference>
<protein>
    <submittedName>
        <fullName evidence="3">Kinesin</fullName>
    </submittedName>
</protein>
<keyword evidence="4" id="KW-1185">Reference proteome</keyword>
<accession>A0A848M7B8</accession>
<reference evidence="3 4" key="1">
    <citation type="submission" date="2020-04" db="EMBL/GenBank/DDBJ databases">
        <title>Paenibacillus algicola sp. nov., a novel marine bacterium producing alginate lyase.</title>
        <authorList>
            <person name="Huang H."/>
        </authorList>
    </citation>
    <scope>NUCLEOTIDE SEQUENCE [LARGE SCALE GENOMIC DNA]</scope>
    <source>
        <strain evidence="3 4">L7-75</strain>
    </source>
</reference>
<evidence type="ECO:0000256" key="1">
    <source>
        <dbReference type="SAM" id="Coils"/>
    </source>
</evidence>
<feature type="coiled-coil region" evidence="1">
    <location>
        <begin position="67"/>
        <end position="137"/>
    </location>
</feature>
<keyword evidence="2" id="KW-0812">Transmembrane</keyword>
<name>A0A848M7B8_PAELE</name>
<keyword evidence="2" id="KW-0472">Membrane</keyword>
<feature type="transmembrane region" description="Helical" evidence="2">
    <location>
        <begin position="20"/>
        <end position="41"/>
    </location>
</feature>
<comment type="caution">
    <text evidence="3">The sequence shown here is derived from an EMBL/GenBank/DDBJ whole genome shotgun (WGS) entry which is preliminary data.</text>
</comment>
<gene>
    <name evidence="3" type="ORF">HII30_10300</name>
</gene>
<dbReference type="Proteomes" id="UP000565468">
    <property type="component" value="Unassembled WGS sequence"/>
</dbReference>
<dbReference type="SUPFAM" id="SSF158791">
    <property type="entry name" value="MgtE N-terminal domain-like"/>
    <property type="match status" value="1"/>
</dbReference>
<evidence type="ECO:0000256" key="2">
    <source>
        <dbReference type="SAM" id="Phobius"/>
    </source>
</evidence>
<dbReference type="RefSeq" id="WP_169504945.1">
    <property type="nucleotide sequence ID" value="NZ_JABBPN010000008.1"/>
</dbReference>
<sequence>MARKDMPLDQEESSGGIEKVMLFLIPIIFTIVLVGVLLTLFNINFRSGVMEFANKIPIVKDWVPDPVLTAEEKKEKEEKEKENNSEAAIEKLQQQLSEQEKALNELTEQKEAQENKAAELQAQLDEMQNQAAAGEVTEADLYLKQITDLAKMYASMNPSKAAPIIESLTNEEMVLILGEMKSSPRAAILEKMNPQKAADATMLLKDAKPAQDKAIAALQSRLKREEESAVETSSQNLDKNELGQTFSRMTPKNASNLLIQTYKITPEKAITILDSVDDTTRARILDEMSKVEPEMTARVLNRLMGAR</sequence>